<keyword evidence="2" id="KW-1185">Reference proteome</keyword>
<reference evidence="1" key="1">
    <citation type="submission" date="2022-11" db="EMBL/GenBank/DDBJ databases">
        <title>beta-Carotene-producing bacterium, Jeongeuplla avenae sp. nov., alleviates the salt stress of Arabidopsis seedlings.</title>
        <authorList>
            <person name="Jiang L."/>
            <person name="Lee J."/>
        </authorList>
    </citation>
    <scope>NUCLEOTIDE SEQUENCE</scope>
    <source>
        <strain evidence="1">DY_R2A_6</strain>
    </source>
</reference>
<protein>
    <submittedName>
        <fullName evidence="1">Deoxyribodipyrimidine photo-lyase</fullName>
        <ecNumber evidence="1">4.1.99.3</ecNumber>
    </submittedName>
</protein>
<gene>
    <name evidence="1" type="ORF">OXU80_22790</name>
</gene>
<organism evidence="1 2">
    <name type="scientific">Antarcticirhabdus aurantiaca</name>
    <dbReference type="NCBI Taxonomy" id="2606717"/>
    <lineage>
        <taxon>Bacteria</taxon>
        <taxon>Pseudomonadati</taxon>
        <taxon>Pseudomonadota</taxon>
        <taxon>Alphaproteobacteria</taxon>
        <taxon>Hyphomicrobiales</taxon>
        <taxon>Aurantimonadaceae</taxon>
        <taxon>Antarcticirhabdus</taxon>
    </lineage>
</organism>
<evidence type="ECO:0000313" key="1">
    <source>
        <dbReference type="EMBL" id="WAJ27638.1"/>
    </source>
</evidence>
<name>A0ACD4NLI9_9HYPH</name>
<dbReference type="Proteomes" id="UP001163223">
    <property type="component" value="Chromosome"/>
</dbReference>
<proteinExistence type="predicted"/>
<sequence length="460" mass="51680">MIEPQRIQTLKDAPVREDGTYVLYWMQQSQRARFNPALELAVREANELGLPVLVCFGVTGFPEANARHYDFMLQGLAEVEAALDARGIPFLIAESPPNDLALALSGKAALTVCDRGYLAVQRQWRDTLASRIDCRLVQVEGDVVVPVETASAKHEYAARTLRPKIVRLRDAFIAELRSGPVTVKAALSDLALPRHPERLDLSKIPAILDRLKLDRAVGPIRRFAGGEGAARKRLKAFLDKALPTYSDGRNKPEASVASHLSPYLHFGQISPAEIALAARKAGENGDNTAAFLEELIVRRELAMNHVFFSEGYDSYAALPAWARETLETHAGDERPHLYTKAQFEAGETHDRYWNAAMLEMRATGYMHNHLRMYWGKKVLHWSKGPEEAFETLLSLNNRWFIDGRDANSFTNVSWVFGLHDRPWGRQPVFGTVRTMGPNTFRKFDADAYVKTVERLAEAEE</sequence>
<evidence type="ECO:0000313" key="2">
    <source>
        <dbReference type="Proteomes" id="UP001163223"/>
    </source>
</evidence>
<accession>A0ACD4NLI9</accession>
<dbReference type="EMBL" id="CP113520">
    <property type="protein sequence ID" value="WAJ27638.1"/>
    <property type="molecule type" value="Genomic_DNA"/>
</dbReference>
<keyword evidence="1" id="KW-0456">Lyase</keyword>
<dbReference type="EC" id="4.1.99.3" evidence="1"/>